<dbReference type="FunFam" id="3.40.50.300:FF:000644">
    <property type="entry name" value="GpmB, Fructose-2,6-bisphosphatase"/>
    <property type="match status" value="1"/>
</dbReference>
<feature type="compositionally biased region" description="Polar residues" evidence="3">
    <location>
        <begin position="661"/>
        <end position="680"/>
    </location>
</feature>
<organism evidence="5 6">
    <name type="scientific">Kluyveromyces dobzhanskii CBS 2104</name>
    <dbReference type="NCBI Taxonomy" id="1427455"/>
    <lineage>
        <taxon>Eukaryota</taxon>
        <taxon>Fungi</taxon>
        <taxon>Dikarya</taxon>
        <taxon>Ascomycota</taxon>
        <taxon>Saccharomycotina</taxon>
        <taxon>Saccharomycetes</taxon>
        <taxon>Saccharomycetales</taxon>
        <taxon>Saccharomycetaceae</taxon>
        <taxon>Kluyveromyces</taxon>
    </lineage>
</organism>
<dbReference type="GO" id="GO:0005829">
    <property type="term" value="C:cytosol"/>
    <property type="evidence" value="ECO:0007669"/>
    <property type="project" value="TreeGrafter"/>
</dbReference>
<reference evidence="5 6" key="1">
    <citation type="submission" date="2014-03" db="EMBL/GenBank/DDBJ databases">
        <title>The genome of Kluyveromyces dobzhanskii.</title>
        <authorList>
            <person name="Nystedt B."/>
            <person name="Astrom S."/>
        </authorList>
    </citation>
    <scope>NUCLEOTIDE SEQUENCE [LARGE SCALE GENOMIC DNA]</scope>
    <source>
        <strain evidence="5 6">CBS 2104</strain>
    </source>
</reference>
<dbReference type="InterPro" id="IPR013079">
    <property type="entry name" value="6Phosfructo_kin"/>
</dbReference>
<dbReference type="InterPro" id="IPR027417">
    <property type="entry name" value="P-loop_NTPase"/>
</dbReference>
<feature type="compositionally biased region" description="Polar residues" evidence="3">
    <location>
        <begin position="68"/>
        <end position="77"/>
    </location>
</feature>
<dbReference type="CDD" id="cd07067">
    <property type="entry name" value="HP_PGM_like"/>
    <property type="match status" value="1"/>
</dbReference>
<feature type="compositionally biased region" description="Low complexity" evidence="3">
    <location>
        <begin position="643"/>
        <end position="660"/>
    </location>
</feature>
<dbReference type="EMBL" id="CCBQ010000045">
    <property type="protein sequence ID" value="CDO95512.1"/>
    <property type="molecule type" value="Genomic_DNA"/>
</dbReference>
<feature type="domain" description="6-phosphofructo-2-kinase" evidence="4">
    <location>
        <begin position="159"/>
        <end position="378"/>
    </location>
</feature>
<dbReference type="Pfam" id="PF01591">
    <property type="entry name" value="6PF2K"/>
    <property type="match status" value="1"/>
</dbReference>
<feature type="region of interest" description="Disordered" evidence="3">
    <location>
        <begin position="635"/>
        <end position="698"/>
    </location>
</feature>
<dbReference type="GO" id="GO:0006003">
    <property type="term" value="P:fructose 2,6-bisphosphate metabolic process"/>
    <property type="evidence" value="ECO:0007669"/>
    <property type="project" value="InterPro"/>
</dbReference>
<dbReference type="GO" id="GO:0006000">
    <property type="term" value="P:fructose metabolic process"/>
    <property type="evidence" value="ECO:0007669"/>
    <property type="project" value="InterPro"/>
</dbReference>
<sequence>MFRKVSFSEHVLVSSSDSELEPTDSIEDKSFGQPTQLRMDNNEDKICEMDCLPQFQKRPLSDTPVVSRFQSPASSVDNSTETSAQSSRSNSSAGSPVLEPLADEKLPDENSLQSNTVDWPDQSSMENLPPSNSFVSKRRPTTIDVPGLTKSKTSPDGIISQKDPGSKLIIIMVGLPATGKSFITNKLSRYLNYSMYYCKVFNVGNTRRQFAKEHNMKEQDSKFFDPDDEHSKMLRNKWALGTLDQLLEYLLNGPGSVGIFDATNSTKERRRMILQKISERNKFIKVLFLESICSDKETVEKNIRMKLLGPDYKGKNPDSSLLDFKERLSNYMKKYETIEDDEAVPYIKMIDIGKKIVSYDIQGFLASQTVYYLLNFNLAERQIWITRSGESEFNVSGKIGGDSQLTKRGLKYAKALSKFIDQQRKLFNEHQMKEHLKVCTQESLQTEFTPTDFFVWTSMKKRAMSTASGFNDRVFDIKQMKMLDELSTGDFDGLTYEEILLRSPDEYEERLQDKLRYRYPGIGGESYMDVINRLRPVITEIERITDSLLIVTHRVVARVLLGYFLNLSKDIITNLDVPLHSVYCLEPKPYGVSWYLYEYDEEKDTFFKVPQTDLNTTKVKEVGLVHQERRYSIIPTAPSSATSGKSRSVSYSSSFSNTSSNGQPSTRLLPNSSPFSSAANMSAPPRNGHPGRQHPAYRTNPSLLARTMSRNHSSDHVGILKKSVSPRELANSIELDKLNEKLSKLATNEKSGNEATPQAPPLSRSQSETMSPSTN</sequence>
<proteinExistence type="predicted"/>
<dbReference type="GO" id="GO:0003873">
    <property type="term" value="F:6-phosphofructo-2-kinase activity"/>
    <property type="evidence" value="ECO:0007669"/>
    <property type="project" value="InterPro"/>
</dbReference>
<evidence type="ECO:0000256" key="3">
    <source>
        <dbReference type="SAM" id="MobiDB-lite"/>
    </source>
</evidence>
<dbReference type="InterPro" id="IPR003094">
    <property type="entry name" value="6Pfruct_kin"/>
</dbReference>
<keyword evidence="1" id="KW-0547">Nucleotide-binding</keyword>
<feature type="compositionally biased region" description="Polar residues" evidence="3">
    <location>
        <begin position="745"/>
        <end position="756"/>
    </location>
</feature>
<dbReference type="PRINTS" id="PR00991">
    <property type="entry name" value="6PFRUCTKNASE"/>
</dbReference>
<feature type="compositionally biased region" description="Low complexity" evidence="3">
    <location>
        <begin position="78"/>
        <end position="95"/>
    </location>
</feature>
<dbReference type="PANTHER" id="PTHR10606:SF32">
    <property type="entry name" value="6-PHOSPHOFRUCTO-2-KINASE 1"/>
    <property type="match status" value="1"/>
</dbReference>
<accession>A0A0A8LB88</accession>
<comment type="caution">
    <text evidence="5">The sequence shown here is derived from an EMBL/GenBank/DDBJ whole genome shotgun (WGS) entry which is preliminary data.</text>
</comment>
<evidence type="ECO:0000259" key="4">
    <source>
        <dbReference type="Pfam" id="PF01591"/>
    </source>
</evidence>
<dbReference type="OrthoDB" id="267323at2759"/>
<dbReference type="AlphaFoldDB" id="A0A0A8LB88"/>
<dbReference type="PANTHER" id="PTHR10606">
    <property type="entry name" value="6-PHOSPHOFRUCTO-2-KINASE/FRUCTOSE-2,6-BISPHOSPHATASE"/>
    <property type="match status" value="1"/>
</dbReference>
<dbReference type="InterPro" id="IPR013078">
    <property type="entry name" value="His_Pase_superF_clade-1"/>
</dbReference>
<dbReference type="SMART" id="SM00855">
    <property type="entry name" value="PGAM"/>
    <property type="match status" value="1"/>
</dbReference>
<dbReference type="InterPro" id="IPR029033">
    <property type="entry name" value="His_PPase_superfam"/>
</dbReference>
<evidence type="ECO:0000256" key="2">
    <source>
        <dbReference type="ARBA" id="ARBA00022840"/>
    </source>
</evidence>
<feature type="compositionally biased region" description="Polar residues" evidence="3">
    <location>
        <begin position="110"/>
        <end position="135"/>
    </location>
</feature>
<keyword evidence="6" id="KW-1185">Reference proteome</keyword>
<keyword evidence="2" id="KW-0067">ATP-binding</keyword>
<dbReference type="Pfam" id="PF00300">
    <property type="entry name" value="His_Phos_1"/>
    <property type="match status" value="1"/>
</dbReference>
<gene>
    <name evidence="5" type="ORF">KLDO_g3748</name>
</gene>
<feature type="region of interest" description="Disordered" evidence="3">
    <location>
        <begin position="1"/>
        <end position="42"/>
    </location>
</feature>
<name>A0A0A8LB88_9SACH</name>
<feature type="region of interest" description="Disordered" evidence="3">
    <location>
        <begin position="744"/>
        <end position="775"/>
    </location>
</feature>
<dbReference type="Gene3D" id="3.40.50.1240">
    <property type="entry name" value="Phosphoglycerate mutase-like"/>
    <property type="match status" value="1"/>
</dbReference>
<dbReference type="Proteomes" id="UP000031516">
    <property type="component" value="Unassembled WGS sequence"/>
</dbReference>
<feature type="compositionally biased region" description="Polar residues" evidence="3">
    <location>
        <begin position="763"/>
        <end position="775"/>
    </location>
</feature>
<evidence type="ECO:0000313" key="6">
    <source>
        <dbReference type="Proteomes" id="UP000031516"/>
    </source>
</evidence>
<protein>
    <submittedName>
        <fullName evidence="5">WGS project CCBQ000000000 data, contig 00015</fullName>
    </submittedName>
</protein>
<dbReference type="SUPFAM" id="SSF52540">
    <property type="entry name" value="P-loop containing nucleoside triphosphate hydrolases"/>
    <property type="match status" value="1"/>
</dbReference>
<dbReference type="Gene3D" id="3.40.50.300">
    <property type="entry name" value="P-loop containing nucleotide triphosphate hydrolases"/>
    <property type="match status" value="1"/>
</dbReference>
<evidence type="ECO:0000256" key="1">
    <source>
        <dbReference type="ARBA" id="ARBA00022741"/>
    </source>
</evidence>
<evidence type="ECO:0000313" key="5">
    <source>
        <dbReference type="EMBL" id="CDO95512.1"/>
    </source>
</evidence>
<dbReference type="GO" id="GO:0005524">
    <property type="term" value="F:ATP binding"/>
    <property type="evidence" value="ECO:0007669"/>
    <property type="project" value="UniProtKB-KW"/>
</dbReference>
<dbReference type="SUPFAM" id="SSF53254">
    <property type="entry name" value="Phosphoglycerate mutase-like"/>
    <property type="match status" value="1"/>
</dbReference>
<feature type="region of interest" description="Disordered" evidence="3">
    <location>
        <begin position="57"/>
        <end position="159"/>
    </location>
</feature>